<organism evidence="1 2">
    <name type="scientific">Acropora cervicornis</name>
    <name type="common">Staghorn coral</name>
    <dbReference type="NCBI Taxonomy" id="6130"/>
    <lineage>
        <taxon>Eukaryota</taxon>
        <taxon>Metazoa</taxon>
        <taxon>Cnidaria</taxon>
        <taxon>Anthozoa</taxon>
        <taxon>Hexacorallia</taxon>
        <taxon>Scleractinia</taxon>
        <taxon>Astrocoeniina</taxon>
        <taxon>Acroporidae</taxon>
        <taxon>Acropora</taxon>
    </lineage>
</organism>
<gene>
    <name evidence="1" type="ORF">P5673_009178</name>
</gene>
<proteinExistence type="predicted"/>
<reference evidence="1" key="1">
    <citation type="journal article" date="2023" name="G3 (Bethesda)">
        <title>Whole genome assembly and annotation of the endangered Caribbean coral Acropora cervicornis.</title>
        <authorList>
            <person name="Selwyn J.D."/>
            <person name="Vollmer S.V."/>
        </authorList>
    </citation>
    <scope>NUCLEOTIDE SEQUENCE</scope>
    <source>
        <strain evidence="1">K2</strain>
    </source>
</reference>
<dbReference type="Proteomes" id="UP001249851">
    <property type="component" value="Unassembled WGS sequence"/>
</dbReference>
<dbReference type="EMBL" id="JARQWQ010000016">
    <property type="protein sequence ID" value="KAK2566550.1"/>
    <property type="molecule type" value="Genomic_DNA"/>
</dbReference>
<evidence type="ECO:0000313" key="2">
    <source>
        <dbReference type="Proteomes" id="UP001249851"/>
    </source>
</evidence>
<comment type="caution">
    <text evidence="1">The sequence shown here is derived from an EMBL/GenBank/DDBJ whole genome shotgun (WGS) entry which is preliminary data.</text>
</comment>
<keyword evidence="2" id="KW-1185">Reference proteome</keyword>
<name>A0AAD9QSG4_ACRCE</name>
<protein>
    <submittedName>
        <fullName evidence="1">Uncharacterized protein</fullName>
    </submittedName>
</protein>
<dbReference type="AlphaFoldDB" id="A0AAD9QSG4"/>
<sequence>MVLASELLKYATTDNDDKTDDSLDKMEHLRLLPYVIGSHQKQLRSLIRNSVEYSRKCQELPAKHEFKSGGKKSKLKLKMNLKLCTKLRTKCQKDMSAKKQGYSCRSVHRVNFFHHFPRERLRSYGKVKEAIADSKILEYVVRLAVTFSKWKSRFGRMLPSCKMHLVTETNGK</sequence>
<reference evidence="1" key="2">
    <citation type="journal article" date="2023" name="Science">
        <title>Genomic signatures of disease resistance in endangered staghorn corals.</title>
        <authorList>
            <person name="Vollmer S.V."/>
            <person name="Selwyn J.D."/>
            <person name="Despard B.A."/>
            <person name="Roesel C.L."/>
        </authorList>
    </citation>
    <scope>NUCLEOTIDE SEQUENCE</scope>
    <source>
        <strain evidence="1">K2</strain>
    </source>
</reference>
<accession>A0AAD9QSG4</accession>
<evidence type="ECO:0000313" key="1">
    <source>
        <dbReference type="EMBL" id="KAK2566550.1"/>
    </source>
</evidence>